<feature type="transmembrane region" description="Helical" evidence="1">
    <location>
        <begin position="18"/>
        <end position="36"/>
    </location>
</feature>
<keyword evidence="1" id="KW-1133">Transmembrane helix</keyword>
<accession>A0A161RTU5</accession>
<sequence>MFPINTTFVRLEHTKYDYIFHIAFAVLLCLYSFLILFSSKLLGFLFFCYGLFLLGFTVWKGIRMIYSIPGVLVGLTALFFSRLLWMDAFQILPNFFYEIFQVVFFLGFGVGITLLYNLASKSAPFSNIYQRHGIHGMYFATGILLFPYTWIFSYGALKQGNYNSLVWAVLILILWGILYALQLITPPKKGMGIALYAVNIGVGCWTIYRWIMIVT</sequence>
<keyword evidence="1" id="KW-0812">Transmembrane</keyword>
<feature type="transmembrane region" description="Helical" evidence="1">
    <location>
        <begin position="164"/>
        <end position="181"/>
    </location>
</feature>
<feature type="transmembrane region" description="Helical" evidence="1">
    <location>
        <begin position="136"/>
        <end position="157"/>
    </location>
</feature>
<feature type="transmembrane region" description="Helical" evidence="1">
    <location>
        <begin position="193"/>
        <end position="211"/>
    </location>
</feature>
<dbReference type="AlphaFoldDB" id="A0A161RTU5"/>
<keyword evidence="1" id="KW-0472">Membrane</keyword>
<reference evidence="3" key="1">
    <citation type="submission" date="2016-01" db="EMBL/GenBank/DDBJ databases">
        <title>Draft genome of Chromobacterium sp. F49.</title>
        <authorList>
            <person name="Hong K.W."/>
        </authorList>
    </citation>
    <scope>NUCLEOTIDE SEQUENCE [LARGE SCALE GENOMIC DNA]</scope>
    <source>
        <strain evidence="3">P7IIIA</strain>
    </source>
</reference>
<name>A0A161RTU5_9BACL</name>
<feature type="transmembrane region" description="Helical" evidence="1">
    <location>
        <begin position="65"/>
        <end position="85"/>
    </location>
</feature>
<organism evidence="2 3">
    <name type="scientific">Fictibacillus phosphorivorans</name>
    <dbReference type="NCBI Taxonomy" id="1221500"/>
    <lineage>
        <taxon>Bacteria</taxon>
        <taxon>Bacillati</taxon>
        <taxon>Bacillota</taxon>
        <taxon>Bacilli</taxon>
        <taxon>Bacillales</taxon>
        <taxon>Fictibacillaceae</taxon>
        <taxon>Fictibacillus</taxon>
    </lineage>
</organism>
<comment type="caution">
    <text evidence="2">The sequence shown here is derived from an EMBL/GenBank/DDBJ whole genome shotgun (WGS) entry which is preliminary data.</text>
</comment>
<evidence type="ECO:0000256" key="1">
    <source>
        <dbReference type="SAM" id="Phobius"/>
    </source>
</evidence>
<dbReference type="Proteomes" id="UP000076567">
    <property type="component" value="Unassembled WGS sequence"/>
</dbReference>
<feature type="transmembrane region" description="Helical" evidence="1">
    <location>
        <begin position="41"/>
        <end position="59"/>
    </location>
</feature>
<protein>
    <submittedName>
        <fullName evidence="2">Uncharacterized protein</fullName>
    </submittedName>
</protein>
<dbReference type="OrthoDB" id="2967783at2"/>
<feature type="transmembrane region" description="Helical" evidence="1">
    <location>
        <begin position="97"/>
        <end position="116"/>
    </location>
</feature>
<evidence type="ECO:0000313" key="3">
    <source>
        <dbReference type="Proteomes" id="UP000076567"/>
    </source>
</evidence>
<gene>
    <name evidence="2" type="ORF">AWM68_09775</name>
</gene>
<evidence type="ECO:0000313" key="2">
    <source>
        <dbReference type="EMBL" id="KZE64926.1"/>
    </source>
</evidence>
<dbReference type="EMBL" id="LRFC01000034">
    <property type="protein sequence ID" value="KZE64926.1"/>
    <property type="molecule type" value="Genomic_DNA"/>
</dbReference>
<proteinExistence type="predicted"/>
<keyword evidence="3" id="KW-1185">Reference proteome</keyword>